<sequence length="239" mass="25369">MLRLILSACCIFSFSCLVPAEQAGNAIGGKNAESEARLKAVMDLMVKSANSSADGKPAASPNQSEAHKQMNAVLGQWADFIEAVKNDPLEPEMPPGAKPGRRTAVKQTRWYNNNNNYNNNYNNNNDPPAEEVHENYYYANQGYYSRKGSPGTEDKKGPKTPSGAHKPKPAAAASAALPEAQPPAPSADQQGTDGNDGKDGQDGKHGNDGKDGKDGKGDKPAGSSAEVPESQNKDDKPIF</sequence>
<name>A0A1D1W4X2_RAMVA</name>
<reference evidence="3 4" key="1">
    <citation type="journal article" date="2016" name="Nat. Commun.">
        <title>Extremotolerant tardigrade genome and improved radiotolerance of human cultured cells by tardigrade-unique protein.</title>
        <authorList>
            <person name="Hashimoto T."/>
            <person name="Horikawa D.D."/>
            <person name="Saito Y."/>
            <person name="Kuwahara H."/>
            <person name="Kozuka-Hata H."/>
            <person name="Shin-I T."/>
            <person name="Minakuchi Y."/>
            <person name="Ohishi K."/>
            <person name="Motoyama A."/>
            <person name="Aizu T."/>
            <person name="Enomoto A."/>
            <person name="Kondo K."/>
            <person name="Tanaka S."/>
            <person name="Hara Y."/>
            <person name="Koshikawa S."/>
            <person name="Sagara H."/>
            <person name="Miura T."/>
            <person name="Yokobori S."/>
            <person name="Miyagawa K."/>
            <person name="Suzuki Y."/>
            <person name="Kubo T."/>
            <person name="Oyama M."/>
            <person name="Kohara Y."/>
            <person name="Fujiyama A."/>
            <person name="Arakawa K."/>
            <person name="Katayama T."/>
            <person name="Toyoda A."/>
            <person name="Kunieda T."/>
        </authorList>
    </citation>
    <scope>NUCLEOTIDE SEQUENCE [LARGE SCALE GENOMIC DNA]</scope>
    <source>
        <strain evidence="3 4">YOKOZUNA-1</strain>
    </source>
</reference>
<feature type="region of interest" description="Disordered" evidence="1">
    <location>
        <begin position="49"/>
        <end position="68"/>
    </location>
</feature>
<accession>A0A1D1W4X2</accession>
<feature type="compositionally biased region" description="Basic and acidic residues" evidence="1">
    <location>
        <begin position="195"/>
        <end position="219"/>
    </location>
</feature>
<keyword evidence="2" id="KW-0732">Signal</keyword>
<protein>
    <submittedName>
        <fullName evidence="3">Uncharacterized protein</fullName>
    </submittedName>
</protein>
<feature type="signal peptide" evidence="2">
    <location>
        <begin position="1"/>
        <end position="20"/>
    </location>
</feature>
<proteinExistence type="predicted"/>
<evidence type="ECO:0000256" key="2">
    <source>
        <dbReference type="SAM" id="SignalP"/>
    </source>
</evidence>
<comment type="caution">
    <text evidence="3">The sequence shown here is derived from an EMBL/GenBank/DDBJ whole genome shotgun (WGS) entry which is preliminary data.</text>
</comment>
<evidence type="ECO:0000313" key="3">
    <source>
        <dbReference type="EMBL" id="GAV06009.1"/>
    </source>
</evidence>
<feature type="chain" id="PRO_5008899198" evidence="2">
    <location>
        <begin position="21"/>
        <end position="239"/>
    </location>
</feature>
<organism evidence="3 4">
    <name type="scientific">Ramazzottius varieornatus</name>
    <name type="common">Water bear</name>
    <name type="synonym">Tardigrade</name>
    <dbReference type="NCBI Taxonomy" id="947166"/>
    <lineage>
        <taxon>Eukaryota</taxon>
        <taxon>Metazoa</taxon>
        <taxon>Ecdysozoa</taxon>
        <taxon>Tardigrada</taxon>
        <taxon>Eutardigrada</taxon>
        <taxon>Parachela</taxon>
        <taxon>Hypsibioidea</taxon>
        <taxon>Ramazzottiidae</taxon>
        <taxon>Ramazzottius</taxon>
    </lineage>
</organism>
<evidence type="ECO:0000256" key="1">
    <source>
        <dbReference type="SAM" id="MobiDB-lite"/>
    </source>
</evidence>
<feature type="region of interest" description="Disordered" evidence="1">
    <location>
        <begin position="142"/>
        <end position="239"/>
    </location>
</feature>
<dbReference type="AlphaFoldDB" id="A0A1D1W4X2"/>
<dbReference type="EMBL" id="BDGG01000013">
    <property type="protein sequence ID" value="GAV06009.1"/>
    <property type="molecule type" value="Genomic_DNA"/>
</dbReference>
<dbReference type="PROSITE" id="PS51257">
    <property type="entry name" value="PROKAR_LIPOPROTEIN"/>
    <property type="match status" value="1"/>
</dbReference>
<dbReference type="Proteomes" id="UP000186922">
    <property type="component" value="Unassembled WGS sequence"/>
</dbReference>
<feature type="compositionally biased region" description="Low complexity" evidence="1">
    <location>
        <begin position="161"/>
        <end position="179"/>
    </location>
</feature>
<evidence type="ECO:0000313" key="4">
    <source>
        <dbReference type="Proteomes" id="UP000186922"/>
    </source>
</evidence>
<keyword evidence="4" id="KW-1185">Reference proteome</keyword>
<gene>
    <name evidence="3" type="primary">RvY_16052-1</name>
    <name evidence="3" type="synonym">RvY_16052.1</name>
    <name evidence="3" type="ORF">RvY_16052</name>
</gene>